<feature type="region of interest" description="Disordered" evidence="1">
    <location>
        <begin position="1"/>
        <end position="20"/>
    </location>
</feature>
<gene>
    <name evidence="2" type="ORF">PM001_LOCUS24782</name>
</gene>
<accession>A0AAV1V1T0</accession>
<dbReference type="AlphaFoldDB" id="A0AAV1V1T0"/>
<sequence length="39" mass="4591">MLTRYFEEGPSENDLPEREYRDCKVSIPSAISEEMRALQ</sequence>
<organism evidence="2 3">
    <name type="scientific">Peronospora matthiolae</name>
    <dbReference type="NCBI Taxonomy" id="2874970"/>
    <lineage>
        <taxon>Eukaryota</taxon>
        <taxon>Sar</taxon>
        <taxon>Stramenopiles</taxon>
        <taxon>Oomycota</taxon>
        <taxon>Peronosporomycetes</taxon>
        <taxon>Peronosporales</taxon>
        <taxon>Peronosporaceae</taxon>
        <taxon>Peronospora</taxon>
    </lineage>
</organism>
<dbReference type="EMBL" id="CAKLBY020000247">
    <property type="protein sequence ID" value="CAK7939632.1"/>
    <property type="molecule type" value="Genomic_DNA"/>
</dbReference>
<reference evidence="2" key="1">
    <citation type="submission" date="2024-01" db="EMBL/GenBank/DDBJ databases">
        <authorList>
            <person name="Webb A."/>
        </authorList>
    </citation>
    <scope>NUCLEOTIDE SEQUENCE</scope>
    <source>
        <strain evidence="2">Pm1</strain>
    </source>
</reference>
<evidence type="ECO:0000256" key="1">
    <source>
        <dbReference type="SAM" id="MobiDB-lite"/>
    </source>
</evidence>
<protein>
    <submittedName>
        <fullName evidence="2">Uncharacterized protein</fullName>
    </submittedName>
</protein>
<proteinExistence type="predicted"/>
<evidence type="ECO:0000313" key="3">
    <source>
        <dbReference type="Proteomes" id="UP001162060"/>
    </source>
</evidence>
<comment type="caution">
    <text evidence="2">The sequence shown here is derived from an EMBL/GenBank/DDBJ whole genome shotgun (WGS) entry which is preliminary data.</text>
</comment>
<evidence type="ECO:0000313" key="2">
    <source>
        <dbReference type="EMBL" id="CAK7939632.1"/>
    </source>
</evidence>
<name>A0AAV1V1T0_9STRA</name>
<dbReference type="Proteomes" id="UP001162060">
    <property type="component" value="Unassembled WGS sequence"/>
</dbReference>